<evidence type="ECO:0000313" key="2">
    <source>
        <dbReference type="EMBL" id="EXC48644.1"/>
    </source>
</evidence>
<feature type="domain" description="DUF4055" evidence="1">
    <location>
        <begin position="262"/>
        <end position="401"/>
    </location>
</feature>
<sequence>MSDVTFQHAEYVKNLPYWQKLDDVCEGEDAVKAKGEKYLPMPNAHDKSPANKSAYEAYLTRAVFYEVTGTTSNSLVGAAFATDPSFKFPPDLAHLERNANGAGLSTYQLAQNGIRHLLKHYRCALYVDYPDVPPARNLAEFKAQKAYPMIHLLNAIDVVNWDSVMVDNQKKLCLVVIREFRSERGADGFSKTEQEQYRVLRLEQEGNGEYIYSVQVYTKGEKGNWVGGEKKFPTDYNGNFWTYIPFTFVGAIDNSEEIKKPPLLPLANLNLAHYRDSADFQESVFYMGQPQYYAKGVNWEWYDQAKKRGIYIGAKVLLPLPENGGLGIVQADPNTLAREAMKDKWEKMKEMGARLIEKGSGSKKTATEANSDDAVQHSVLSLCVVNMNEGLSAALRWAAKFVTPNVDVLTKDDLMFEISQEFNKQGYLAELARQLFEAALQGRSSFKSWWEYNQTGMFPKQKYEEELQNVEAEQDGTLNQKVE</sequence>
<dbReference type="PATRIC" id="fig|1310630.3.peg.2853"/>
<organism evidence="2 3">
    <name type="scientific">Acinetobacter baumannii 99063</name>
    <dbReference type="NCBI Taxonomy" id="1310630"/>
    <lineage>
        <taxon>Bacteria</taxon>
        <taxon>Pseudomonadati</taxon>
        <taxon>Pseudomonadota</taxon>
        <taxon>Gammaproteobacteria</taxon>
        <taxon>Moraxellales</taxon>
        <taxon>Moraxellaceae</taxon>
        <taxon>Acinetobacter</taxon>
        <taxon>Acinetobacter calcoaceticus/baumannii complex</taxon>
    </lineage>
</organism>
<dbReference type="InterPro" id="IPR025129">
    <property type="entry name" value="DUF4055"/>
</dbReference>
<dbReference type="EMBL" id="JEXJ01000057">
    <property type="protein sequence ID" value="EXC48644.1"/>
    <property type="molecule type" value="Genomic_DNA"/>
</dbReference>
<evidence type="ECO:0000259" key="1">
    <source>
        <dbReference type="Pfam" id="PF13264"/>
    </source>
</evidence>
<reference evidence="2 3" key="1">
    <citation type="submission" date="2014-02" db="EMBL/GenBank/DDBJ databases">
        <title>Comparative genomics and transcriptomics to identify genetic mechanisms underlying the emergence of carbapenem resistant Acinetobacter baumannii (CRAb).</title>
        <authorList>
            <person name="Harris A.D."/>
            <person name="Johnson K.J."/>
            <person name="George J."/>
            <person name="Shefchek K."/>
            <person name="Daugherty S.C."/>
            <person name="Parankush S."/>
            <person name="Sadzewicz L."/>
            <person name="Tallon L."/>
            <person name="Sengamalay N."/>
            <person name="Hazen T.H."/>
            <person name="Rasko D.A."/>
        </authorList>
    </citation>
    <scope>NUCLEOTIDE SEQUENCE [LARGE SCALE GENOMIC DNA]</scope>
    <source>
        <strain evidence="2 3">99063</strain>
    </source>
</reference>
<protein>
    <recommendedName>
        <fullName evidence="1">DUF4055 domain-containing protein</fullName>
    </recommendedName>
</protein>
<name>A0A009SPB1_ACIBA</name>
<dbReference type="Proteomes" id="UP000020735">
    <property type="component" value="Unassembled WGS sequence"/>
</dbReference>
<evidence type="ECO:0000313" key="3">
    <source>
        <dbReference type="Proteomes" id="UP000020735"/>
    </source>
</evidence>
<gene>
    <name evidence="2" type="ORF">J529_2923</name>
</gene>
<accession>A0A009SPB1</accession>
<dbReference type="AlphaFoldDB" id="A0A009SPB1"/>
<comment type="caution">
    <text evidence="2">The sequence shown here is derived from an EMBL/GenBank/DDBJ whole genome shotgun (WGS) entry which is preliminary data.</text>
</comment>
<proteinExistence type="predicted"/>
<dbReference type="RefSeq" id="WP_005135092.1">
    <property type="nucleotide sequence ID" value="NZ_JEXJ01000057.1"/>
</dbReference>
<dbReference type="Pfam" id="PF13264">
    <property type="entry name" value="DUF4055"/>
    <property type="match status" value="1"/>
</dbReference>